<comment type="catalytic activity">
    <reaction evidence="12">
        <text>alpha-D-galactose + ATP = alpha-D-galactose 1-phosphate + ADP + H(+)</text>
        <dbReference type="Rhea" id="RHEA:13553"/>
        <dbReference type="ChEBI" id="CHEBI:15378"/>
        <dbReference type="ChEBI" id="CHEBI:28061"/>
        <dbReference type="ChEBI" id="CHEBI:30616"/>
        <dbReference type="ChEBI" id="CHEBI:58336"/>
        <dbReference type="ChEBI" id="CHEBI:456216"/>
        <dbReference type="EC" id="2.7.1.6"/>
    </reaction>
    <physiologicalReaction direction="left-to-right" evidence="12">
        <dbReference type="Rhea" id="RHEA:13554"/>
    </physiologicalReaction>
</comment>
<evidence type="ECO:0000256" key="6">
    <source>
        <dbReference type="ARBA" id="ARBA00022741"/>
    </source>
</evidence>
<protein>
    <recommendedName>
        <fullName evidence="4">Galactokinase</fullName>
        <ecNumber evidence="3">2.7.1.6</ecNumber>
    </recommendedName>
    <alternativeName>
        <fullName evidence="11">Galactose kinase</fullName>
    </alternativeName>
</protein>
<evidence type="ECO:0000256" key="9">
    <source>
        <dbReference type="ARBA" id="ARBA00023144"/>
    </source>
</evidence>
<dbReference type="Gene3D" id="3.30.230.10">
    <property type="match status" value="1"/>
</dbReference>
<dbReference type="NCBIfam" id="TIGR00131">
    <property type="entry name" value="gal_kin"/>
    <property type="match status" value="1"/>
</dbReference>
<sequence length="512" mass="57119">MAEDTVPFVSSLADIYSHDILKAQEYRWNSVIQKFVELYSKEPDFLVRSPGRVNLIGEHIDYSDFGVLPMAIIPDILIAFKVEKSSDQIQLHNTNPRFKHCQWDVLSHDIDADKLEWSNYIKAGFVKAMNGGSSVGMKCLVDGSIPTGAGLSSSAAVICSSALSCLIANGERKIDKRRLVDMAIVAEKLVGVNTGGMDQSASVFGDIGSALYIEFYPSLKVQTVTFPATQPEMVFVIANTLVNADKHDTAPTNYNLRVVETTLAAQILGCSLKLGTLHSRNGFGGTLREIFDRFFYNNDEPHIEEIRKLEIMCEKVKEIFPQTDGYTHEEAARMLRVSKEELIEKYMTKFPIRAESFQLRNRALHVFSEARRVLQFKALLLTRPNENKHELVKQLGKVMNESQDSCRNLYNCSCPEIDEIISIARKNGAVGSRLTGAGWGGCTVSLLPKNRLEEFTASLVEGYYRKRFPGLTNEQLKDAFVPTQPGKGSAVFQVCKYDSGKSSGTGIFYNMQ</sequence>
<dbReference type="InterPro" id="IPR006203">
    <property type="entry name" value="GHMP_knse_ATP-bd_CS"/>
</dbReference>
<dbReference type="SUPFAM" id="SSF54211">
    <property type="entry name" value="Ribosomal protein S5 domain 2-like"/>
    <property type="match status" value="1"/>
</dbReference>
<dbReference type="InterPro" id="IPR019539">
    <property type="entry name" value="GalKase_N"/>
</dbReference>
<reference evidence="16 17" key="1">
    <citation type="submission" date="2016-04" db="EMBL/GenBank/DDBJ databases">
        <title>Evolutionary innovation and constraint leading to complex multicellularity in the Ascomycota.</title>
        <authorList>
            <person name="Cisse O."/>
            <person name="Nguyen A."/>
            <person name="Hewitt D.A."/>
            <person name="Jedd G."/>
            <person name="Stajich J.E."/>
        </authorList>
    </citation>
    <scope>NUCLEOTIDE SEQUENCE [LARGE SCALE GENOMIC DNA]</scope>
    <source>
        <strain evidence="16 17">DAH-3</strain>
    </source>
</reference>
<dbReference type="PROSITE" id="PS00627">
    <property type="entry name" value="GHMP_KINASES_ATP"/>
    <property type="match status" value="1"/>
</dbReference>
<evidence type="ECO:0000256" key="4">
    <source>
        <dbReference type="ARBA" id="ARBA00019487"/>
    </source>
</evidence>
<dbReference type="FunFam" id="1.20.1440.340:FF:000003">
    <property type="entry name" value="GAL1p Galactokinase"/>
    <property type="match status" value="1"/>
</dbReference>
<evidence type="ECO:0000259" key="13">
    <source>
        <dbReference type="Pfam" id="PF00288"/>
    </source>
</evidence>
<dbReference type="PRINTS" id="PR00473">
    <property type="entry name" value="GALCTOKINASE"/>
</dbReference>
<dbReference type="GO" id="GO:0005524">
    <property type="term" value="F:ATP binding"/>
    <property type="evidence" value="ECO:0007669"/>
    <property type="project" value="UniProtKB-KW"/>
</dbReference>
<dbReference type="PIRSF" id="PIRSF000530">
    <property type="entry name" value="Galactokinase"/>
    <property type="match status" value="1"/>
</dbReference>
<dbReference type="SUPFAM" id="SSF55060">
    <property type="entry name" value="GHMP Kinase, C-terminal domain"/>
    <property type="match status" value="1"/>
</dbReference>
<keyword evidence="10" id="KW-0119">Carbohydrate metabolism</keyword>
<evidence type="ECO:0000256" key="1">
    <source>
        <dbReference type="ARBA" id="ARBA00004947"/>
    </source>
</evidence>
<keyword evidence="6" id="KW-0547">Nucleotide-binding</keyword>
<accession>A0A1U7LUR1</accession>
<dbReference type="InterPro" id="IPR020568">
    <property type="entry name" value="Ribosomal_Su5_D2-typ_SF"/>
</dbReference>
<dbReference type="STRING" id="1198029.A0A1U7LUR1"/>
<dbReference type="InterPro" id="IPR006206">
    <property type="entry name" value="Mevalonate/galactokinase"/>
</dbReference>
<organism evidence="16 17">
    <name type="scientific">Neolecta irregularis (strain DAH-3)</name>
    <dbReference type="NCBI Taxonomy" id="1198029"/>
    <lineage>
        <taxon>Eukaryota</taxon>
        <taxon>Fungi</taxon>
        <taxon>Dikarya</taxon>
        <taxon>Ascomycota</taxon>
        <taxon>Taphrinomycotina</taxon>
        <taxon>Neolectales</taxon>
        <taxon>Neolectaceae</taxon>
        <taxon>Neolecta</taxon>
    </lineage>
</organism>
<dbReference type="Pfam" id="PF10509">
    <property type="entry name" value="GalKase_gal_bdg"/>
    <property type="match status" value="1"/>
</dbReference>
<evidence type="ECO:0000256" key="5">
    <source>
        <dbReference type="ARBA" id="ARBA00022679"/>
    </source>
</evidence>
<evidence type="ECO:0000256" key="10">
    <source>
        <dbReference type="ARBA" id="ARBA00023277"/>
    </source>
</evidence>
<evidence type="ECO:0000313" key="17">
    <source>
        <dbReference type="Proteomes" id="UP000186594"/>
    </source>
</evidence>
<keyword evidence="8" id="KW-0067">ATP-binding</keyword>
<keyword evidence="7 16" id="KW-0418">Kinase</keyword>
<dbReference type="PANTHER" id="PTHR10457">
    <property type="entry name" value="MEVALONATE KINASE/GALACTOKINASE"/>
    <property type="match status" value="1"/>
</dbReference>
<dbReference type="GO" id="GO:0006012">
    <property type="term" value="P:galactose metabolic process"/>
    <property type="evidence" value="ECO:0007669"/>
    <property type="project" value="UniProtKB-UniPathway"/>
</dbReference>
<dbReference type="Gene3D" id="3.30.70.3170">
    <property type="match status" value="1"/>
</dbReference>
<feature type="domain" description="GHMP kinase N-terminal" evidence="13">
    <location>
        <begin position="120"/>
        <end position="205"/>
    </location>
</feature>
<feature type="domain" description="Galactokinase N-terminal" evidence="15">
    <location>
        <begin position="33"/>
        <end position="81"/>
    </location>
</feature>
<dbReference type="AlphaFoldDB" id="A0A1U7LUR1"/>
<dbReference type="OrthoDB" id="187738at2759"/>
<evidence type="ECO:0000259" key="15">
    <source>
        <dbReference type="Pfam" id="PF10509"/>
    </source>
</evidence>
<dbReference type="EMBL" id="LXFE01000211">
    <property type="protein sequence ID" value="OLL26251.1"/>
    <property type="molecule type" value="Genomic_DNA"/>
</dbReference>
<keyword evidence="5" id="KW-0808">Transferase</keyword>
<comment type="similarity">
    <text evidence="2">Belongs to the GHMP kinase family. GalK subfamily.</text>
</comment>
<dbReference type="Proteomes" id="UP000186594">
    <property type="component" value="Unassembled WGS sequence"/>
</dbReference>
<evidence type="ECO:0000256" key="2">
    <source>
        <dbReference type="ARBA" id="ARBA00006566"/>
    </source>
</evidence>
<dbReference type="PROSITE" id="PS00106">
    <property type="entry name" value="GALACTOKINASE"/>
    <property type="match status" value="1"/>
</dbReference>
<evidence type="ECO:0000259" key="14">
    <source>
        <dbReference type="Pfam" id="PF08544"/>
    </source>
</evidence>
<dbReference type="EC" id="2.7.1.6" evidence="3"/>
<dbReference type="InterPro" id="IPR013750">
    <property type="entry name" value="GHMP_kinase_C_dom"/>
</dbReference>
<comment type="pathway">
    <text evidence="1">Carbohydrate metabolism; galactose metabolism.</text>
</comment>
<feature type="domain" description="GHMP kinase C-terminal" evidence="14">
    <location>
        <begin position="392"/>
        <end position="462"/>
    </location>
</feature>
<dbReference type="GO" id="GO:0005829">
    <property type="term" value="C:cytosol"/>
    <property type="evidence" value="ECO:0007669"/>
    <property type="project" value="TreeGrafter"/>
</dbReference>
<dbReference type="InterPro" id="IPR036554">
    <property type="entry name" value="GHMP_kinase_C_sf"/>
</dbReference>
<comment type="caution">
    <text evidence="16">The sequence shown here is derived from an EMBL/GenBank/DDBJ whole genome shotgun (WGS) entry which is preliminary data.</text>
</comment>
<dbReference type="Pfam" id="PF08544">
    <property type="entry name" value="GHMP_kinases_C"/>
    <property type="match status" value="1"/>
</dbReference>
<dbReference type="InterPro" id="IPR019741">
    <property type="entry name" value="Galactokinase_CS"/>
</dbReference>
<keyword evidence="9" id="KW-0299">Galactose metabolism</keyword>
<dbReference type="UniPathway" id="UPA00214"/>
<dbReference type="PRINTS" id="PR00959">
    <property type="entry name" value="MEVGALKINASE"/>
</dbReference>
<proteinExistence type="inferred from homology"/>
<evidence type="ECO:0000256" key="8">
    <source>
        <dbReference type="ARBA" id="ARBA00022840"/>
    </source>
</evidence>
<dbReference type="InterPro" id="IPR006204">
    <property type="entry name" value="GHMP_kinase_N_dom"/>
</dbReference>
<dbReference type="InterPro" id="IPR000705">
    <property type="entry name" value="Galactokinase"/>
</dbReference>
<gene>
    <name evidence="16" type="ORF">NEOLI_000300</name>
</gene>
<evidence type="ECO:0000256" key="7">
    <source>
        <dbReference type="ARBA" id="ARBA00022777"/>
    </source>
</evidence>
<evidence type="ECO:0000256" key="12">
    <source>
        <dbReference type="ARBA" id="ARBA00049538"/>
    </source>
</evidence>
<dbReference type="Gene3D" id="1.20.1440.340">
    <property type="match status" value="1"/>
</dbReference>
<dbReference type="Pfam" id="PF00288">
    <property type="entry name" value="GHMP_kinases_N"/>
    <property type="match status" value="1"/>
</dbReference>
<evidence type="ECO:0000313" key="16">
    <source>
        <dbReference type="EMBL" id="OLL26251.1"/>
    </source>
</evidence>
<dbReference type="InterPro" id="IPR014721">
    <property type="entry name" value="Ribsml_uS5_D2-typ_fold_subgr"/>
</dbReference>
<keyword evidence="17" id="KW-1185">Reference proteome</keyword>
<dbReference type="GO" id="GO:0004335">
    <property type="term" value="F:galactokinase activity"/>
    <property type="evidence" value="ECO:0007669"/>
    <property type="project" value="UniProtKB-EC"/>
</dbReference>
<dbReference type="OMA" id="GFHDTYF"/>
<name>A0A1U7LUR1_NEOID</name>
<dbReference type="PANTHER" id="PTHR10457:SF7">
    <property type="entry name" value="GALACTOKINASE-RELATED"/>
    <property type="match status" value="1"/>
</dbReference>
<evidence type="ECO:0000256" key="3">
    <source>
        <dbReference type="ARBA" id="ARBA00012315"/>
    </source>
</evidence>
<evidence type="ECO:0000256" key="11">
    <source>
        <dbReference type="ARBA" id="ARBA00029590"/>
    </source>
</evidence>